<dbReference type="EMBL" id="ML770042">
    <property type="protein sequence ID" value="KAE9385030.1"/>
    <property type="molecule type" value="Genomic_DNA"/>
</dbReference>
<evidence type="ECO:0000313" key="1">
    <source>
        <dbReference type="EMBL" id="KAE9385030.1"/>
    </source>
</evidence>
<sequence>MNNTTVYDSSWHTGNGNTTVLNVRDGGVVYFYVSGDSCKHDVDVIKARDHNARMFEILLYFFIYLDMQNMDNYLG</sequence>
<dbReference type="Proteomes" id="UP000799118">
    <property type="component" value="Unassembled WGS sequence"/>
</dbReference>
<organism evidence="1 2">
    <name type="scientific">Gymnopus androsaceus JB14</name>
    <dbReference type="NCBI Taxonomy" id="1447944"/>
    <lineage>
        <taxon>Eukaryota</taxon>
        <taxon>Fungi</taxon>
        <taxon>Dikarya</taxon>
        <taxon>Basidiomycota</taxon>
        <taxon>Agaricomycotina</taxon>
        <taxon>Agaricomycetes</taxon>
        <taxon>Agaricomycetidae</taxon>
        <taxon>Agaricales</taxon>
        <taxon>Marasmiineae</taxon>
        <taxon>Omphalotaceae</taxon>
        <taxon>Gymnopus</taxon>
    </lineage>
</organism>
<keyword evidence="2" id="KW-1185">Reference proteome</keyword>
<evidence type="ECO:0000313" key="2">
    <source>
        <dbReference type="Proteomes" id="UP000799118"/>
    </source>
</evidence>
<reference evidence="1" key="1">
    <citation type="journal article" date="2019" name="Environ. Microbiol.">
        <title>Fungal ecological strategies reflected in gene transcription - a case study of two litter decomposers.</title>
        <authorList>
            <person name="Barbi F."/>
            <person name="Kohler A."/>
            <person name="Barry K."/>
            <person name="Baskaran P."/>
            <person name="Daum C."/>
            <person name="Fauchery L."/>
            <person name="Ihrmark K."/>
            <person name="Kuo A."/>
            <person name="LaButti K."/>
            <person name="Lipzen A."/>
            <person name="Morin E."/>
            <person name="Grigoriev I.V."/>
            <person name="Henrissat B."/>
            <person name="Lindahl B."/>
            <person name="Martin F."/>
        </authorList>
    </citation>
    <scope>NUCLEOTIDE SEQUENCE</scope>
    <source>
        <strain evidence="1">JB14</strain>
    </source>
</reference>
<proteinExistence type="predicted"/>
<name>A0A6A4GHV3_9AGAR</name>
<gene>
    <name evidence="1" type="ORF">BT96DRAFT_929002</name>
</gene>
<dbReference type="AlphaFoldDB" id="A0A6A4GHV3"/>
<protein>
    <submittedName>
        <fullName evidence="1">Uncharacterized protein</fullName>
    </submittedName>
</protein>
<accession>A0A6A4GHV3</accession>